<evidence type="ECO:0000313" key="2">
    <source>
        <dbReference type="Proteomes" id="UP001314263"/>
    </source>
</evidence>
<keyword evidence="2" id="KW-1185">Reference proteome</keyword>
<organism evidence="1 2">
    <name type="scientific">Coccomyxa viridis</name>
    <dbReference type="NCBI Taxonomy" id="1274662"/>
    <lineage>
        <taxon>Eukaryota</taxon>
        <taxon>Viridiplantae</taxon>
        <taxon>Chlorophyta</taxon>
        <taxon>core chlorophytes</taxon>
        <taxon>Trebouxiophyceae</taxon>
        <taxon>Trebouxiophyceae incertae sedis</taxon>
        <taxon>Coccomyxaceae</taxon>
        <taxon>Coccomyxa</taxon>
    </lineage>
</organism>
<dbReference type="EMBL" id="CAUYUE010000004">
    <property type="protein sequence ID" value="CAK0768771.1"/>
    <property type="molecule type" value="Genomic_DNA"/>
</dbReference>
<dbReference type="AlphaFoldDB" id="A0AAV1HZH5"/>
<name>A0AAV1HZH5_9CHLO</name>
<accession>A0AAV1HZH5</accession>
<evidence type="ECO:0000313" key="1">
    <source>
        <dbReference type="EMBL" id="CAK0768771.1"/>
    </source>
</evidence>
<protein>
    <submittedName>
        <fullName evidence="1">Uncharacterized protein</fullName>
    </submittedName>
</protein>
<reference evidence="1 2" key="1">
    <citation type="submission" date="2023-10" db="EMBL/GenBank/DDBJ databases">
        <authorList>
            <person name="Maclean D."/>
            <person name="Macfadyen A."/>
        </authorList>
    </citation>
    <scope>NUCLEOTIDE SEQUENCE [LARGE SCALE GENOMIC DNA]</scope>
</reference>
<proteinExistence type="predicted"/>
<gene>
    <name evidence="1" type="ORF">CVIRNUC_003598</name>
</gene>
<dbReference type="Proteomes" id="UP001314263">
    <property type="component" value="Unassembled WGS sequence"/>
</dbReference>
<sequence>MLNTQYARLLEWRERVREKSVCSCEPTQARADLLADNAFVTPKAIELCGKVAWLYRCSHGGMQVEVHVECHRPPGSFLANLRHLLCIMLMFGHTERVQIEYVPSDAKKCLPPPGEPIGPTHINSGSTLARGHGLIQCWRAEEHQKVFQHELVHCLCFDIKRYPHKLLGKFYKGFYIDDIGCTDKFLGCKTAVLPNEAYTECVADILNTMFVAAELGSSNCLELLDVERRWAVFQAAKVLHHYGFPSLKAFLRSSPDKGTRLVQTSSVFSYLILRAALLFHLDDFLEFKRCYSDSFVSFSKPGTRAKAVRAFTEMGVRLLGSRQLCDAVQEAMKAVPGKVFAKRTLKMTALDLV</sequence>
<comment type="caution">
    <text evidence="1">The sequence shown here is derived from an EMBL/GenBank/DDBJ whole genome shotgun (WGS) entry which is preliminary data.</text>
</comment>